<dbReference type="AlphaFoldDB" id="A0A3T0D228"/>
<evidence type="ECO:0000256" key="3">
    <source>
        <dbReference type="ARBA" id="ARBA00022759"/>
    </source>
</evidence>
<comment type="cofactor">
    <cofactor evidence="9">
        <name>Mg(2+)</name>
        <dbReference type="ChEBI" id="CHEBI:18420"/>
    </cofactor>
    <cofactor evidence="9">
        <name>Mn(2+)</name>
        <dbReference type="ChEBI" id="CHEBI:29035"/>
    </cofactor>
</comment>
<comment type="function">
    <text evidence="9">CRISPR (clustered regularly interspaced short palindromic repeat), is an adaptive immune system that provides protection against mobile genetic elements (viruses, transposable elements and conjugative plasmids). CRISPR clusters contain spacers, sequences complementary to antecedent mobile elements, and target invading nucleic acids. CRISPR clusters are transcribed and processed into CRISPR RNA (crRNA). Acts as a dsDNA endonuclease. Involved in the integration of spacer DNA into the CRISPR cassette.</text>
</comment>
<feature type="binding site" evidence="9">
    <location>
        <position position="223"/>
    </location>
    <ligand>
        <name>Mn(2+)</name>
        <dbReference type="ChEBI" id="CHEBI:29035"/>
    </ligand>
</feature>
<dbReference type="GO" id="GO:0003677">
    <property type="term" value="F:DNA binding"/>
    <property type="evidence" value="ECO:0007669"/>
    <property type="project" value="UniProtKB-KW"/>
</dbReference>
<keyword evidence="6 9" id="KW-0051">Antiviral defense</keyword>
<dbReference type="InterPro" id="IPR042211">
    <property type="entry name" value="CRISPR-assoc_Cas1_N"/>
</dbReference>
<keyword evidence="8 9" id="KW-0464">Manganese</keyword>
<evidence type="ECO:0000313" key="10">
    <source>
        <dbReference type="EMBL" id="AZT89267.1"/>
    </source>
</evidence>
<reference evidence="10 11" key="1">
    <citation type="submission" date="2018-12" db="EMBL/GenBank/DDBJ databases">
        <title>Genome sequence from the cellulolytic species, Caldicellulosiruptor changbaiensis.</title>
        <authorList>
            <person name="Blumer-Schuette S.E."/>
            <person name="Mendoza C."/>
        </authorList>
    </citation>
    <scope>NUCLEOTIDE SEQUENCE [LARGE SCALE GENOMIC DNA]</scope>
    <source>
        <strain evidence="10 11">CBS-Z</strain>
    </source>
</reference>
<dbReference type="CDD" id="cd09722">
    <property type="entry name" value="Cas1_I-B"/>
    <property type="match status" value="1"/>
</dbReference>
<name>A0A3T0D228_9FIRM</name>
<dbReference type="EMBL" id="CP034791">
    <property type="protein sequence ID" value="AZT89267.1"/>
    <property type="molecule type" value="Genomic_DNA"/>
</dbReference>
<dbReference type="Gene3D" id="1.20.120.920">
    <property type="entry name" value="CRISPR-associated endonuclease Cas1, C-terminal domain"/>
    <property type="match status" value="1"/>
</dbReference>
<keyword evidence="7 9" id="KW-0238">DNA-binding</keyword>
<evidence type="ECO:0000256" key="9">
    <source>
        <dbReference type="HAMAP-Rule" id="MF_01470"/>
    </source>
</evidence>
<dbReference type="NCBIfam" id="TIGR03641">
    <property type="entry name" value="cas1_HMARI"/>
    <property type="match status" value="1"/>
</dbReference>
<dbReference type="EC" id="3.1.-.-" evidence="9"/>
<dbReference type="RefSeq" id="WP_127350889.1">
    <property type="nucleotide sequence ID" value="NZ_CP034791.1"/>
</dbReference>
<organism evidence="10 11">
    <name type="scientific">Caldicellulosiruptor changbaiensis</name>
    <dbReference type="NCBI Taxonomy" id="1222016"/>
    <lineage>
        <taxon>Bacteria</taxon>
        <taxon>Bacillati</taxon>
        <taxon>Bacillota</taxon>
        <taxon>Bacillota incertae sedis</taxon>
        <taxon>Caldicellulosiruptorales</taxon>
        <taxon>Caldicellulosiruptoraceae</taxon>
        <taxon>Caldicellulosiruptor</taxon>
    </lineage>
</organism>
<evidence type="ECO:0000256" key="1">
    <source>
        <dbReference type="ARBA" id="ARBA00022722"/>
    </source>
</evidence>
<dbReference type="GO" id="GO:0004520">
    <property type="term" value="F:DNA endonuclease activity"/>
    <property type="evidence" value="ECO:0007669"/>
    <property type="project" value="InterPro"/>
</dbReference>
<accession>A0A3T0D228</accession>
<gene>
    <name evidence="10" type="primary">cas1b</name>
    <name evidence="9" type="synonym">cas1</name>
    <name evidence="10" type="ORF">ELD05_00415</name>
</gene>
<dbReference type="GO" id="GO:0016787">
    <property type="term" value="F:hydrolase activity"/>
    <property type="evidence" value="ECO:0007669"/>
    <property type="project" value="UniProtKB-KW"/>
</dbReference>
<proteinExistence type="inferred from homology"/>
<keyword evidence="2 9" id="KW-0479">Metal-binding</keyword>
<dbReference type="Gene3D" id="3.100.10.20">
    <property type="entry name" value="CRISPR-associated endonuclease Cas1, N-terminal domain"/>
    <property type="match status" value="1"/>
</dbReference>
<evidence type="ECO:0000313" key="11">
    <source>
        <dbReference type="Proteomes" id="UP000282930"/>
    </source>
</evidence>
<protein>
    <recommendedName>
        <fullName evidence="9">CRISPR-associated endonuclease Cas1</fullName>
        <ecNumber evidence="9">3.1.-.-</ecNumber>
    </recommendedName>
</protein>
<dbReference type="GO" id="GO:0046872">
    <property type="term" value="F:metal ion binding"/>
    <property type="evidence" value="ECO:0007669"/>
    <property type="project" value="UniProtKB-UniRule"/>
</dbReference>
<evidence type="ECO:0000256" key="6">
    <source>
        <dbReference type="ARBA" id="ARBA00023118"/>
    </source>
</evidence>
<keyword evidence="1 9" id="KW-0540">Nuclease</keyword>
<sequence length="331" mass="39470">MKRPIYIFSDGVLRRKNNTLYFESEGVQKFIPVENTSEIYIFGEVELNKRFLEFLTQSEIILHFFNRYGYYVGSFYPREYLNSGYMILKQAEHYLDTQKRLSLARTFVEGGYKNMRQVLKYYQSRGIDELERYIQQMENLFGSVSNINDINSLMAIEGNIRQTYYSAFDLIIDKDDFKFEKRSKRPPKNALNTLISFGNSMMYTIVLSEIYRTHLDPRIGYLHATNFRRFTLNLDVAEIFKPIIVDRLIFSIISKNMLKPEHFEQDLEGIVIRDDAKKLFIDELEQRLSTTISVKNIGNYVSYRQLIRIELYKIEKHLMGEKEYQPYVTQW</sequence>
<keyword evidence="5 9" id="KW-0460">Magnesium</keyword>
<comment type="similarity">
    <text evidence="9">Belongs to the CRISPR-associated endonuclease Cas1 family.</text>
</comment>
<dbReference type="HAMAP" id="MF_01470">
    <property type="entry name" value="Cas1"/>
    <property type="match status" value="1"/>
</dbReference>
<dbReference type="GO" id="GO:0051607">
    <property type="term" value="P:defense response to virus"/>
    <property type="evidence" value="ECO:0007669"/>
    <property type="project" value="UniProtKB-UniRule"/>
</dbReference>
<evidence type="ECO:0000256" key="2">
    <source>
        <dbReference type="ARBA" id="ARBA00022723"/>
    </source>
</evidence>
<comment type="subunit">
    <text evidence="9">Homodimer, forms a heterotetramer with a Cas2 homodimer.</text>
</comment>
<feature type="binding site" evidence="9">
    <location>
        <position position="238"/>
    </location>
    <ligand>
        <name>Mn(2+)</name>
        <dbReference type="ChEBI" id="CHEBI:29035"/>
    </ligand>
</feature>
<dbReference type="NCBIfam" id="TIGR00287">
    <property type="entry name" value="cas1"/>
    <property type="match status" value="1"/>
</dbReference>
<dbReference type="Proteomes" id="UP000282930">
    <property type="component" value="Chromosome"/>
</dbReference>
<keyword evidence="3 9" id="KW-0255">Endonuclease</keyword>
<evidence type="ECO:0000256" key="5">
    <source>
        <dbReference type="ARBA" id="ARBA00022842"/>
    </source>
</evidence>
<feature type="binding site" evidence="9">
    <location>
        <position position="157"/>
    </location>
    <ligand>
        <name>Mn(2+)</name>
        <dbReference type="ChEBI" id="CHEBI:29035"/>
    </ligand>
</feature>
<dbReference type="InterPro" id="IPR019858">
    <property type="entry name" value="CRISPR-assoc_Cas1_HMARI/TNEAP"/>
</dbReference>
<keyword evidence="4 9" id="KW-0378">Hydrolase</keyword>
<dbReference type="Pfam" id="PF01867">
    <property type="entry name" value="Cas_Cas1"/>
    <property type="match status" value="1"/>
</dbReference>
<dbReference type="PANTHER" id="PTHR43219">
    <property type="entry name" value="CRISPR-ASSOCIATED ENDONUCLEASE CAS1"/>
    <property type="match status" value="1"/>
</dbReference>
<dbReference type="InterPro" id="IPR042206">
    <property type="entry name" value="CRISPR-assoc_Cas1_C"/>
</dbReference>
<dbReference type="GO" id="GO:0043571">
    <property type="term" value="P:maintenance of CRISPR repeat elements"/>
    <property type="evidence" value="ECO:0007669"/>
    <property type="project" value="UniProtKB-UniRule"/>
</dbReference>
<dbReference type="InterPro" id="IPR002729">
    <property type="entry name" value="CRISPR-assoc_Cas1"/>
</dbReference>
<evidence type="ECO:0000256" key="7">
    <source>
        <dbReference type="ARBA" id="ARBA00023125"/>
    </source>
</evidence>
<dbReference type="PANTHER" id="PTHR43219:SF1">
    <property type="entry name" value="CRISPR-ASSOCIATED ENDONUCLEASE CAS1"/>
    <property type="match status" value="1"/>
</dbReference>
<evidence type="ECO:0000256" key="4">
    <source>
        <dbReference type="ARBA" id="ARBA00022801"/>
    </source>
</evidence>
<keyword evidence="11" id="KW-1185">Reference proteome</keyword>
<evidence type="ECO:0000256" key="8">
    <source>
        <dbReference type="ARBA" id="ARBA00023211"/>
    </source>
</evidence>
<dbReference type="KEGG" id="ccha:ELD05_00415"/>